<evidence type="ECO:0008006" key="4">
    <source>
        <dbReference type="Google" id="ProtNLM"/>
    </source>
</evidence>
<keyword evidence="1" id="KW-0812">Transmembrane</keyword>
<gene>
    <name evidence="2" type="ORF">BVC80_1807g17</name>
</gene>
<comment type="caution">
    <text evidence="2">The sequence shown here is derived from an EMBL/GenBank/DDBJ whole genome shotgun (WGS) entry which is preliminary data.</text>
</comment>
<sequence>MNCSSSSLFNGLALNFTTAYTHEEEDSLTTFSSSIEPGRSLLETTKNVTREVRDLGDTVRVDPLDKLKKYRGGFDIKNKHYWSSTIFTGIYGYAIAAVWLLLGLVFGGFLLATTLCCKTREKRRLKKRELHCSSRQCFLWPILLGISFTVLAIAASGVVLGGSSRFHSKAKTVMNIIIETADGASDTIYNVTGAMRNIRDNLGTTEDGAEAIGFLNSTSQSLDTEAAEISRQAKKNRDLIEKGLKIVYITTTIVVALNLVALIALSVSGFLKFRRAIYMLIILCWLLAVLCWVYFGLYFSVEKFLGDTCTALEDFQQDPHNNSLSSIVPCDELRSAKSVLLDTRVGIYNLINEVNANISGLQSPSSPIMVKICNPFTGPPDYNYQPENCSANTIRIGDIPQVIRTLTCSNGDGETCKKGEFISVSNFKRVEAYTSSIQNLLDAIPGMESLVDCQVVKDAFTEILSKHCKPVKKYAKMVWSSLVALSTIMVALVLIWMVMAYHDCKHHFSDGSVKPHSAGTNVQELEIAREGINQSEHKLDP</sequence>
<keyword evidence="3" id="KW-1185">Reference proteome</keyword>
<dbReference type="AlphaFoldDB" id="A0A200PY14"/>
<keyword evidence="1" id="KW-1133">Transmembrane helix</keyword>
<feature type="transmembrane region" description="Helical" evidence="1">
    <location>
        <begin position="138"/>
        <end position="160"/>
    </location>
</feature>
<dbReference type="STRING" id="56857.A0A200PY14"/>
<feature type="transmembrane region" description="Helical" evidence="1">
    <location>
        <begin position="90"/>
        <end position="117"/>
    </location>
</feature>
<dbReference type="OrthoDB" id="1922814at2759"/>
<evidence type="ECO:0000313" key="2">
    <source>
        <dbReference type="EMBL" id="OVA03045.1"/>
    </source>
</evidence>
<name>A0A200PY14_MACCD</name>
<evidence type="ECO:0000313" key="3">
    <source>
        <dbReference type="Proteomes" id="UP000195402"/>
    </source>
</evidence>
<dbReference type="InParanoid" id="A0A200PY14"/>
<dbReference type="EMBL" id="MVGT01003871">
    <property type="protein sequence ID" value="OVA03045.1"/>
    <property type="molecule type" value="Genomic_DNA"/>
</dbReference>
<dbReference type="OMA" id="LVECQTV"/>
<reference evidence="2 3" key="1">
    <citation type="journal article" date="2017" name="Mol. Plant">
        <title>The Genome of Medicinal Plant Macleaya cordata Provides New Insights into Benzylisoquinoline Alkaloids Metabolism.</title>
        <authorList>
            <person name="Liu X."/>
            <person name="Liu Y."/>
            <person name="Huang P."/>
            <person name="Ma Y."/>
            <person name="Qing Z."/>
            <person name="Tang Q."/>
            <person name="Cao H."/>
            <person name="Cheng P."/>
            <person name="Zheng Y."/>
            <person name="Yuan Z."/>
            <person name="Zhou Y."/>
            <person name="Liu J."/>
            <person name="Tang Z."/>
            <person name="Zhuo Y."/>
            <person name="Zhang Y."/>
            <person name="Yu L."/>
            <person name="Huang J."/>
            <person name="Yang P."/>
            <person name="Peng Q."/>
            <person name="Zhang J."/>
            <person name="Jiang W."/>
            <person name="Zhang Z."/>
            <person name="Lin K."/>
            <person name="Ro D.K."/>
            <person name="Chen X."/>
            <person name="Xiong X."/>
            <person name="Shang Y."/>
            <person name="Huang S."/>
            <person name="Zeng J."/>
        </authorList>
    </citation>
    <scope>NUCLEOTIDE SEQUENCE [LARGE SCALE GENOMIC DNA]</scope>
    <source>
        <strain evidence="3">cv. BLH2017</strain>
        <tissue evidence="2">Root</tissue>
    </source>
</reference>
<dbReference type="Proteomes" id="UP000195402">
    <property type="component" value="Unassembled WGS sequence"/>
</dbReference>
<feature type="transmembrane region" description="Helical" evidence="1">
    <location>
        <begin position="277"/>
        <end position="299"/>
    </location>
</feature>
<accession>A0A200PY14</accession>
<dbReference type="GO" id="GO:0016020">
    <property type="term" value="C:membrane"/>
    <property type="evidence" value="ECO:0007669"/>
    <property type="project" value="TreeGrafter"/>
</dbReference>
<evidence type="ECO:0000256" key="1">
    <source>
        <dbReference type="SAM" id="Phobius"/>
    </source>
</evidence>
<feature type="transmembrane region" description="Helical" evidence="1">
    <location>
        <begin position="246"/>
        <end position="265"/>
    </location>
</feature>
<keyword evidence="1" id="KW-0472">Membrane</keyword>
<dbReference type="PANTHER" id="PTHR31414:SF18">
    <property type="entry name" value="TRANSMEMBRANE PROTEIN-RELATED"/>
    <property type="match status" value="1"/>
</dbReference>
<dbReference type="PANTHER" id="PTHR31414">
    <property type="entry name" value="TRANSMEMBRANE PROTEIN DDB_G0292058"/>
    <property type="match status" value="1"/>
</dbReference>
<protein>
    <recommendedName>
        <fullName evidence="4">Protein tweety homolog</fullName>
    </recommendedName>
</protein>
<organism evidence="2 3">
    <name type="scientific">Macleaya cordata</name>
    <name type="common">Five-seeded plume-poppy</name>
    <name type="synonym">Bocconia cordata</name>
    <dbReference type="NCBI Taxonomy" id="56857"/>
    <lineage>
        <taxon>Eukaryota</taxon>
        <taxon>Viridiplantae</taxon>
        <taxon>Streptophyta</taxon>
        <taxon>Embryophyta</taxon>
        <taxon>Tracheophyta</taxon>
        <taxon>Spermatophyta</taxon>
        <taxon>Magnoliopsida</taxon>
        <taxon>Ranunculales</taxon>
        <taxon>Papaveraceae</taxon>
        <taxon>Papaveroideae</taxon>
        <taxon>Macleaya</taxon>
    </lineage>
</organism>
<feature type="transmembrane region" description="Helical" evidence="1">
    <location>
        <begin position="477"/>
        <end position="499"/>
    </location>
</feature>
<dbReference type="InterPro" id="IPR040283">
    <property type="entry name" value="DDB_G0292058-like"/>
</dbReference>
<proteinExistence type="predicted"/>